<evidence type="ECO:0000313" key="2">
    <source>
        <dbReference type="EMBL" id="KAL0408059.1"/>
    </source>
</evidence>
<reference evidence="2" key="2">
    <citation type="journal article" date="2024" name="Plant">
        <title>Genomic evolution and insights into agronomic trait innovations of Sesamum species.</title>
        <authorList>
            <person name="Miao H."/>
            <person name="Wang L."/>
            <person name="Qu L."/>
            <person name="Liu H."/>
            <person name="Sun Y."/>
            <person name="Le M."/>
            <person name="Wang Q."/>
            <person name="Wei S."/>
            <person name="Zheng Y."/>
            <person name="Lin W."/>
            <person name="Duan Y."/>
            <person name="Cao H."/>
            <person name="Xiong S."/>
            <person name="Wang X."/>
            <person name="Wei L."/>
            <person name="Li C."/>
            <person name="Ma Q."/>
            <person name="Ju M."/>
            <person name="Zhao R."/>
            <person name="Li G."/>
            <person name="Mu C."/>
            <person name="Tian Q."/>
            <person name="Mei H."/>
            <person name="Zhang T."/>
            <person name="Gao T."/>
            <person name="Zhang H."/>
        </authorList>
    </citation>
    <scope>NUCLEOTIDE SEQUENCE</scope>
    <source>
        <strain evidence="2">G02</strain>
    </source>
</reference>
<comment type="caution">
    <text evidence="2">The sequence shown here is derived from an EMBL/GenBank/DDBJ whole genome shotgun (WGS) entry which is preliminary data.</text>
</comment>
<accession>A0AAW2TU61</accession>
<evidence type="ECO:0000256" key="1">
    <source>
        <dbReference type="SAM" id="MobiDB-lite"/>
    </source>
</evidence>
<name>A0AAW2TU61_SESRA</name>
<dbReference type="AlphaFoldDB" id="A0AAW2TU61"/>
<feature type="region of interest" description="Disordered" evidence="1">
    <location>
        <begin position="47"/>
        <end position="66"/>
    </location>
</feature>
<dbReference type="EMBL" id="JACGWJ010000007">
    <property type="protein sequence ID" value="KAL0408059.1"/>
    <property type="molecule type" value="Genomic_DNA"/>
</dbReference>
<protein>
    <submittedName>
        <fullName evidence="2">Uncharacterized protein</fullName>
    </submittedName>
</protein>
<proteinExistence type="predicted"/>
<reference evidence="2" key="1">
    <citation type="submission" date="2020-06" db="EMBL/GenBank/DDBJ databases">
        <authorList>
            <person name="Li T."/>
            <person name="Hu X."/>
            <person name="Zhang T."/>
            <person name="Song X."/>
            <person name="Zhang H."/>
            <person name="Dai N."/>
            <person name="Sheng W."/>
            <person name="Hou X."/>
            <person name="Wei L."/>
        </authorList>
    </citation>
    <scope>NUCLEOTIDE SEQUENCE</scope>
    <source>
        <strain evidence="2">G02</strain>
        <tissue evidence="2">Leaf</tissue>
    </source>
</reference>
<sequence>MEELLCTPKVIALRRGVNRDVGAWKTENRPRTRIPNRDCPRAILSNQRQSQVRMVRGGSVRSKKEA</sequence>
<organism evidence="2">
    <name type="scientific">Sesamum radiatum</name>
    <name type="common">Black benniseed</name>
    <dbReference type="NCBI Taxonomy" id="300843"/>
    <lineage>
        <taxon>Eukaryota</taxon>
        <taxon>Viridiplantae</taxon>
        <taxon>Streptophyta</taxon>
        <taxon>Embryophyta</taxon>
        <taxon>Tracheophyta</taxon>
        <taxon>Spermatophyta</taxon>
        <taxon>Magnoliopsida</taxon>
        <taxon>eudicotyledons</taxon>
        <taxon>Gunneridae</taxon>
        <taxon>Pentapetalae</taxon>
        <taxon>asterids</taxon>
        <taxon>lamiids</taxon>
        <taxon>Lamiales</taxon>
        <taxon>Pedaliaceae</taxon>
        <taxon>Sesamum</taxon>
    </lineage>
</organism>
<gene>
    <name evidence="2" type="ORF">Sradi_1740300</name>
</gene>